<evidence type="ECO:0000259" key="1">
    <source>
        <dbReference type="Pfam" id="PF21223"/>
    </source>
</evidence>
<dbReference type="Proteomes" id="UP000478052">
    <property type="component" value="Unassembled WGS sequence"/>
</dbReference>
<dbReference type="AlphaFoldDB" id="A0A6G0YSV2"/>
<feature type="domain" description="Tripeptidyl-peptidase II first Ig-like" evidence="1">
    <location>
        <begin position="85"/>
        <end position="140"/>
    </location>
</feature>
<keyword evidence="3" id="KW-1185">Reference proteome</keyword>
<organism evidence="2 3">
    <name type="scientific">Aphis craccivora</name>
    <name type="common">Cowpea aphid</name>
    <dbReference type="NCBI Taxonomy" id="307492"/>
    <lineage>
        <taxon>Eukaryota</taxon>
        <taxon>Metazoa</taxon>
        <taxon>Ecdysozoa</taxon>
        <taxon>Arthropoda</taxon>
        <taxon>Hexapoda</taxon>
        <taxon>Insecta</taxon>
        <taxon>Pterygota</taxon>
        <taxon>Neoptera</taxon>
        <taxon>Paraneoptera</taxon>
        <taxon>Hemiptera</taxon>
        <taxon>Sternorrhyncha</taxon>
        <taxon>Aphidomorpha</taxon>
        <taxon>Aphidoidea</taxon>
        <taxon>Aphididae</taxon>
        <taxon>Aphidini</taxon>
        <taxon>Aphis</taxon>
        <taxon>Aphis</taxon>
    </lineage>
</organism>
<evidence type="ECO:0000313" key="2">
    <source>
        <dbReference type="EMBL" id="KAF0761001.1"/>
    </source>
</evidence>
<dbReference type="InterPro" id="IPR048383">
    <property type="entry name" value="TPPII_Ig-like-1"/>
</dbReference>
<reference evidence="2 3" key="1">
    <citation type="submission" date="2019-08" db="EMBL/GenBank/DDBJ databases">
        <title>Whole genome of Aphis craccivora.</title>
        <authorList>
            <person name="Voronova N.V."/>
            <person name="Shulinski R.S."/>
            <person name="Bandarenka Y.V."/>
            <person name="Zhorov D.G."/>
            <person name="Warner D."/>
        </authorList>
    </citation>
    <scope>NUCLEOTIDE SEQUENCE [LARGE SCALE GENOMIC DNA]</scope>
    <source>
        <strain evidence="2">180601</strain>
        <tissue evidence="2">Whole Body</tissue>
    </source>
</reference>
<comment type="caution">
    <text evidence="2">The sequence shown here is derived from an EMBL/GenBank/DDBJ whole genome shotgun (WGS) entry which is preliminary data.</text>
</comment>
<accession>A0A6G0YSV2</accession>
<dbReference type="Gene3D" id="2.60.40.3170">
    <property type="match status" value="1"/>
</dbReference>
<gene>
    <name evidence="2" type="ORF">FWK35_00008135</name>
</gene>
<sequence length="199" mass="23375">MYNTGLIRYSFFLFKPTTPQELFSQYFRGANLSFTYTATPLYIYYIYNVSRMCVRITIDNGIEKINDIISWLRTCVRLIILSFINYFDAEKKINFQMSLCLTSDVSWVSVPKYLELMYMSRNFSIKIDPSGLHPGVHTTTYKQLGHLILMIFSAPFSLQKFLTRKKFYKKGTGVAGKNIYIRWVINKFVFKRAGKFVNN</sequence>
<dbReference type="EMBL" id="VUJU01002517">
    <property type="protein sequence ID" value="KAF0761001.1"/>
    <property type="molecule type" value="Genomic_DNA"/>
</dbReference>
<dbReference type="InterPro" id="IPR046940">
    <property type="entry name" value="TPPII_Ig-like_sf"/>
</dbReference>
<protein>
    <submittedName>
        <fullName evidence="2">Tripeptidyl-peptidase 2</fullName>
    </submittedName>
</protein>
<name>A0A6G0YSV2_APHCR</name>
<dbReference type="Pfam" id="PF21223">
    <property type="entry name" value="TPPII_Ig-like-1"/>
    <property type="match status" value="1"/>
</dbReference>
<evidence type="ECO:0000313" key="3">
    <source>
        <dbReference type="Proteomes" id="UP000478052"/>
    </source>
</evidence>
<proteinExistence type="predicted"/>